<evidence type="ECO:0000259" key="6">
    <source>
        <dbReference type="Pfam" id="PF14378"/>
    </source>
</evidence>
<keyword evidence="3 5" id="KW-1133">Transmembrane helix</keyword>
<comment type="subcellular location">
    <subcellularLocation>
        <location evidence="1">Membrane</location>
        <topology evidence="1">Multi-pass membrane protein</topology>
    </subcellularLocation>
</comment>
<dbReference type="EMBL" id="BAED01000033">
    <property type="protein sequence ID" value="GAB05281.1"/>
    <property type="molecule type" value="Genomic_DNA"/>
</dbReference>
<feature type="transmembrane region" description="Helical" evidence="5">
    <location>
        <begin position="111"/>
        <end position="129"/>
    </location>
</feature>
<protein>
    <recommendedName>
        <fullName evidence="6">Inositolphosphotransferase Aur1/Ipt1 domain-containing protein</fullName>
    </recommendedName>
</protein>
<name>G7GNV6_9ACTN</name>
<reference evidence="7 8" key="1">
    <citation type="submission" date="2011-11" db="EMBL/GenBank/DDBJ databases">
        <title>Whole genome shotgun sequence of Gordonia amarae NBRC 15530.</title>
        <authorList>
            <person name="Takarada H."/>
            <person name="Hosoyama A."/>
            <person name="Tsuchikane K."/>
            <person name="Katsumata H."/>
            <person name="Yamazaki S."/>
            <person name="Fujita N."/>
        </authorList>
    </citation>
    <scope>NUCLEOTIDE SEQUENCE [LARGE SCALE GENOMIC DNA]</scope>
    <source>
        <strain evidence="7 8">NBRC 15530</strain>
    </source>
</reference>
<dbReference type="InterPro" id="IPR052185">
    <property type="entry name" value="IPC_Synthase-Related"/>
</dbReference>
<dbReference type="GO" id="GO:0016020">
    <property type="term" value="C:membrane"/>
    <property type="evidence" value="ECO:0007669"/>
    <property type="project" value="UniProtKB-SubCell"/>
</dbReference>
<gene>
    <name evidence="7" type="ORF">GOAMR_33_01190</name>
</gene>
<evidence type="ECO:0000256" key="4">
    <source>
        <dbReference type="ARBA" id="ARBA00023136"/>
    </source>
</evidence>
<dbReference type="CDD" id="cd03386">
    <property type="entry name" value="PAP2_Aur1_like"/>
    <property type="match status" value="1"/>
</dbReference>
<feature type="transmembrane region" description="Helical" evidence="5">
    <location>
        <begin position="197"/>
        <end position="218"/>
    </location>
</feature>
<dbReference type="STRING" id="1075090.GOAMR_33_01190"/>
<keyword evidence="4 5" id="KW-0472">Membrane</keyword>
<keyword evidence="2 5" id="KW-0812">Transmembrane</keyword>
<evidence type="ECO:0000256" key="2">
    <source>
        <dbReference type="ARBA" id="ARBA00022692"/>
    </source>
</evidence>
<comment type="caution">
    <text evidence="7">The sequence shown here is derived from an EMBL/GenBank/DDBJ whole genome shotgun (WGS) entry which is preliminary data.</text>
</comment>
<dbReference type="Proteomes" id="UP000006023">
    <property type="component" value="Unassembled WGS sequence"/>
</dbReference>
<accession>G7GNV6</accession>
<evidence type="ECO:0000313" key="8">
    <source>
        <dbReference type="Proteomes" id="UP000006023"/>
    </source>
</evidence>
<proteinExistence type="predicted"/>
<organism evidence="7 8">
    <name type="scientific">Gordonia amarae NBRC 15530</name>
    <dbReference type="NCBI Taxonomy" id="1075090"/>
    <lineage>
        <taxon>Bacteria</taxon>
        <taxon>Bacillati</taxon>
        <taxon>Actinomycetota</taxon>
        <taxon>Actinomycetes</taxon>
        <taxon>Mycobacteriales</taxon>
        <taxon>Gordoniaceae</taxon>
        <taxon>Gordonia</taxon>
    </lineage>
</organism>
<sequence>MRLWLTWARSYFSVPRWWLELAVIYSIYRVYSYIRNLGGKEIDPAFRHGTAVLDLEKKLHIDIEMSLNKFGEHVTIVRDVASLHYHTLHWWMTIGTAVWLFVTNKAGYRRGSFVLILTTLGALAGFYMMPTAPPRMYDGFVDTLAQTSSWGWWSPSGSPGPESLSNQFAAMPSLHCGWAIWCGLMIFLYARRTWVRVLGVCYPISTILVVMITANHYLLDAVAIMAVIAVAVAIVYTPWSAVFAQVFGRKDTEAVTAEALAPEDIVVRGTLPQISSAFAAEEPDR</sequence>
<dbReference type="PANTHER" id="PTHR31310">
    <property type="match status" value="1"/>
</dbReference>
<feature type="transmembrane region" description="Helical" evidence="5">
    <location>
        <begin position="168"/>
        <end position="190"/>
    </location>
</feature>
<dbReference type="InterPro" id="IPR026841">
    <property type="entry name" value="Aur1/Ipt1"/>
</dbReference>
<evidence type="ECO:0000256" key="5">
    <source>
        <dbReference type="SAM" id="Phobius"/>
    </source>
</evidence>
<keyword evidence="8" id="KW-1185">Reference proteome</keyword>
<dbReference type="PANTHER" id="PTHR31310:SF7">
    <property type="entry name" value="PA-PHOSPHATASE RELATED-FAMILY PROTEIN DDB_G0268928"/>
    <property type="match status" value="1"/>
</dbReference>
<feature type="domain" description="Inositolphosphotransferase Aur1/Ipt1" evidence="6">
    <location>
        <begin position="51"/>
        <end position="233"/>
    </location>
</feature>
<evidence type="ECO:0000256" key="3">
    <source>
        <dbReference type="ARBA" id="ARBA00022989"/>
    </source>
</evidence>
<feature type="transmembrane region" description="Helical" evidence="5">
    <location>
        <begin position="224"/>
        <end position="244"/>
    </location>
</feature>
<dbReference type="Pfam" id="PF14378">
    <property type="entry name" value="PAP2_3"/>
    <property type="match status" value="1"/>
</dbReference>
<evidence type="ECO:0000256" key="1">
    <source>
        <dbReference type="ARBA" id="ARBA00004141"/>
    </source>
</evidence>
<dbReference type="eggNOG" id="COG0671">
    <property type="taxonomic scope" value="Bacteria"/>
</dbReference>
<evidence type="ECO:0000313" key="7">
    <source>
        <dbReference type="EMBL" id="GAB05281.1"/>
    </source>
</evidence>
<dbReference type="AlphaFoldDB" id="G7GNV6"/>